<reference evidence="2 3" key="1">
    <citation type="submission" date="2017-11" db="EMBL/GenBank/DDBJ databases">
        <title>Population delineation of vibrios coincides with oyster pathogenicity.</title>
        <authorList>
            <person name="Bruto M."/>
            <person name="Labreuche Y."/>
            <person name="James A."/>
            <person name="Piel D."/>
            <person name="Chenivesse S."/>
            <person name="Petton B."/>
            <person name="Polz M.F."/>
            <person name="Le Roux F."/>
        </authorList>
    </citation>
    <scope>NUCLEOTIDE SEQUENCE [LARGE SCALE GENOMIC DNA]</scope>
    <source>
        <strain evidence="2 3">FF_144</strain>
    </source>
</reference>
<dbReference type="AlphaFoldDB" id="A0A2T5F0V7"/>
<sequence length="59" mass="6840">MHLIYFYFRLLLGLSIIFGGAVLFNSPFLLVFGLFGLFFIIIPKFRTLRQNALRGNVPF</sequence>
<keyword evidence="1" id="KW-0812">Transmembrane</keyword>
<name>A0A2T5F0V7_VIBSP</name>
<accession>A0A2T5F0V7</accession>
<feature type="transmembrane region" description="Helical" evidence="1">
    <location>
        <begin position="12"/>
        <end position="42"/>
    </location>
</feature>
<proteinExistence type="predicted"/>
<evidence type="ECO:0000256" key="1">
    <source>
        <dbReference type="SAM" id="Phobius"/>
    </source>
</evidence>
<dbReference type="EMBL" id="PIFK01000003">
    <property type="protein sequence ID" value="PTP39383.1"/>
    <property type="molecule type" value="Genomic_DNA"/>
</dbReference>
<evidence type="ECO:0000313" key="2">
    <source>
        <dbReference type="EMBL" id="PTP39383.1"/>
    </source>
</evidence>
<dbReference type="Proteomes" id="UP000244197">
    <property type="component" value="Unassembled WGS sequence"/>
</dbReference>
<comment type="caution">
    <text evidence="2">The sequence shown here is derived from an EMBL/GenBank/DDBJ whole genome shotgun (WGS) entry which is preliminary data.</text>
</comment>
<organism evidence="2 3">
    <name type="scientific">Vibrio splendidus</name>
    <dbReference type="NCBI Taxonomy" id="29497"/>
    <lineage>
        <taxon>Bacteria</taxon>
        <taxon>Pseudomonadati</taxon>
        <taxon>Pseudomonadota</taxon>
        <taxon>Gammaproteobacteria</taxon>
        <taxon>Vibrionales</taxon>
        <taxon>Vibrionaceae</taxon>
        <taxon>Vibrio</taxon>
    </lineage>
</organism>
<protein>
    <submittedName>
        <fullName evidence="2">Uncharacterized protein</fullName>
    </submittedName>
</protein>
<evidence type="ECO:0000313" key="3">
    <source>
        <dbReference type="Proteomes" id="UP000244197"/>
    </source>
</evidence>
<keyword evidence="1" id="KW-1133">Transmembrane helix</keyword>
<gene>
    <name evidence="2" type="ORF">CWO07_02110</name>
</gene>
<keyword evidence="1" id="KW-0472">Membrane</keyword>